<dbReference type="Proteomes" id="UP000054926">
    <property type="component" value="Unassembled WGS sequence"/>
</dbReference>
<organism evidence="1 2">
    <name type="scientific">Legionella steelei</name>
    <dbReference type="NCBI Taxonomy" id="947033"/>
    <lineage>
        <taxon>Bacteria</taxon>
        <taxon>Pseudomonadati</taxon>
        <taxon>Pseudomonadota</taxon>
        <taxon>Gammaproteobacteria</taxon>
        <taxon>Legionellales</taxon>
        <taxon>Legionellaceae</taxon>
        <taxon>Legionella</taxon>
    </lineage>
</organism>
<dbReference type="PATRIC" id="fig|947033.5.peg.2427"/>
<proteinExistence type="predicted"/>
<dbReference type="EMBL" id="LNYY01000019">
    <property type="protein sequence ID" value="KTD69132.1"/>
    <property type="molecule type" value="Genomic_DNA"/>
</dbReference>
<evidence type="ECO:0000313" key="1">
    <source>
        <dbReference type="EMBL" id="KTD69132.1"/>
    </source>
</evidence>
<protein>
    <submittedName>
        <fullName evidence="1">Uncharacterized protein</fullName>
    </submittedName>
</protein>
<reference evidence="1 2" key="1">
    <citation type="submission" date="2015-11" db="EMBL/GenBank/DDBJ databases">
        <title>Genomic analysis of 38 Legionella species identifies large and diverse effector repertoires.</title>
        <authorList>
            <person name="Burstein D."/>
            <person name="Amaro F."/>
            <person name="Zusman T."/>
            <person name="Lifshitz Z."/>
            <person name="Cohen O."/>
            <person name="Gilbert J.A."/>
            <person name="Pupko T."/>
            <person name="Shuman H.A."/>
            <person name="Segal G."/>
        </authorList>
    </citation>
    <scope>NUCLEOTIDE SEQUENCE [LARGE SCALE GENOMIC DNA]</scope>
    <source>
        <strain evidence="1 2">IMVS3376</strain>
    </source>
</reference>
<gene>
    <name evidence="1" type="ORF">Lste_2290</name>
</gene>
<sequence>MNERLLKKIELEKNKIKEFIDSMRCIFSETANEAEKINRLEVLDTLLLLATYAQPDELENEFLSVLPNNERGDTLNYLCQQLREINGFCLGSFSDEHEVYQDLFSNIELSTAEKKQAVRDLLSKNITELIFTETQTMSHRLGS</sequence>
<evidence type="ECO:0000313" key="2">
    <source>
        <dbReference type="Proteomes" id="UP000054926"/>
    </source>
</evidence>
<dbReference type="AlphaFoldDB" id="A0A0W0ZIB8"/>
<name>A0A0W0ZIB8_9GAMM</name>
<keyword evidence="2" id="KW-1185">Reference proteome</keyword>
<accession>A0A0W0ZIB8</accession>
<comment type="caution">
    <text evidence="1">The sequence shown here is derived from an EMBL/GenBank/DDBJ whole genome shotgun (WGS) entry which is preliminary data.</text>
</comment>
<dbReference type="STRING" id="947033.Lste_2290"/>